<dbReference type="CDD" id="cd00407">
    <property type="entry name" value="Urease_beta"/>
    <property type="match status" value="1"/>
</dbReference>
<evidence type="ECO:0000256" key="2">
    <source>
        <dbReference type="ARBA" id="ARBA00047778"/>
    </source>
</evidence>
<comment type="caution">
    <text evidence="4">The sequence shown here is derived from an EMBL/GenBank/DDBJ whole genome shotgun (WGS) entry which is preliminary data.</text>
</comment>
<dbReference type="Pfam" id="PF00699">
    <property type="entry name" value="Urease_beta"/>
    <property type="match status" value="1"/>
</dbReference>
<evidence type="ECO:0000256" key="3">
    <source>
        <dbReference type="SAM" id="MobiDB-lite"/>
    </source>
</evidence>
<feature type="region of interest" description="Disordered" evidence="3">
    <location>
        <begin position="95"/>
        <end position="156"/>
    </location>
</feature>
<proteinExistence type="predicted"/>
<keyword evidence="5" id="KW-1185">Reference proteome</keyword>
<dbReference type="InterPro" id="IPR002019">
    <property type="entry name" value="Urease_beta-like"/>
</dbReference>
<keyword evidence="1 4" id="KW-0378">Hydrolase</keyword>
<reference evidence="4 5" key="1">
    <citation type="submission" date="2020-10" db="EMBL/GenBank/DDBJ databases">
        <title>Myceligenerans pegani sp. nov., an endophytic actinomycete isolated from Peganum harmala L. in Xinjiang, China.</title>
        <authorList>
            <person name="Xin L."/>
        </authorList>
    </citation>
    <scope>NUCLEOTIDE SEQUENCE [LARGE SCALE GENOMIC DNA]</scope>
    <source>
        <strain evidence="4 5">TRM65318</strain>
    </source>
</reference>
<sequence>MAAHTSTGPGAVRVAPGSIEINADRAPHERLSLVVLNTGDRPVQIGSHLHLPDANSALEFDRKAAHGFRLDVASGTSQRFEPGASRRVDAVTIRGARRVPGIQRGKSDDGALGPVAAPAPVEPSDAGGPVGEEQPAGPTEPPPADAPAPDDGQEDR</sequence>
<name>A0ABR9N0T5_9MICO</name>
<comment type="catalytic activity">
    <reaction evidence="2">
        <text>urea + 2 H2O + H(+) = hydrogencarbonate + 2 NH4(+)</text>
        <dbReference type="Rhea" id="RHEA:20557"/>
        <dbReference type="ChEBI" id="CHEBI:15377"/>
        <dbReference type="ChEBI" id="CHEBI:15378"/>
        <dbReference type="ChEBI" id="CHEBI:16199"/>
        <dbReference type="ChEBI" id="CHEBI:17544"/>
        <dbReference type="ChEBI" id="CHEBI:28938"/>
        <dbReference type="EC" id="3.5.1.5"/>
    </reaction>
</comment>
<dbReference type="PANTHER" id="PTHR33569:SF1">
    <property type="entry name" value="UREASE"/>
    <property type="match status" value="1"/>
</dbReference>
<dbReference type="SUPFAM" id="SSF51278">
    <property type="entry name" value="Urease, beta-subunit"/>
    <property type="match status" value="1"/>
</dbReference>
<dbReference type="RefSeq" id="WP_192863830.1">
    <property type="nucleotide sequence ID" value="NZ_JADAQT010000098.1"/>
</dbReference>
<dbReference type="EMBL" id="JADAQT010000098">
    <property type="protein sequence ID" value="MBE1877276.1"/>
    <property type="molecule type" value="Genomic_DNA"/>
</dbReference>
<dbReference type="Proteomes" id="UP000625527">
    <property type="component" value="Unassembled WGS sequence"/>
</dbReference>
<protein>
    <submittedName>
        <fullName evidence="4">Urease subunit beta</fullName>
        <ecNumber evidence="4">3.5.1.5</ecNumber>
    </submittedName>
</protein>
<dbReference type="EC" id="3.5.1.5" evidence="4"/>
<dbReference type="PANTHER" id="PTHR33569">
    <property type="entry name" value="UREASE"/>
    <property type="match status" value="1"/>
</dbReference>
<evidence type="ECO:0000256" key="1">
    <source>
        <dbReference type="ARBA" id="ARBA00022801"/>
    </source>
</evidence>
<dbReference type="InterPro" id="IPR050069">
    <property type="entry name" value="Urease_subunit"/>
</dbReference>
<dbReference type="InterPro" id="IPR036461">
    <property type="entry name" value="Urease_betasu_sf"/>
</dbReference>
<accession>A0ABR9N0T5</accession>
<dbReference type="GO" id="GO:0009039">
    <property type="term" value="F:urease activity"/>
    <property type="evidence" value="ECO:0007669"/>
    <property type="project" value="UniProtKB-EC"/>
</dbReference>
<evidence type="ECO:0000313" key="4">
    <source>
        <dbReference type="EMBL" id="MBE1877276.1"/>
    </source>
</evidence>
<gene>
    <name evidence="4" type="primary">ureB</name>
    <name evidence="4" type="ORF">IHE71_16410</name>
</gene>
<organism evidence="4 5">
    <name type="scientific">Myceligenerans pegani</name>
    <dbReference type="NCBI Taxonomy" id="2776917"/>
    <lineage>
        <taxon>Bacteria</taxon>
        <taxon>Bacillati</taxon>
        <taxon>Actinomycetota</taxon>
        <taxon>Actinomycetes</taxon>
        <taxon>Micrococcales</taxon>
        <taxon>Promicromonosporaceae</taxon>
        <taxon>Myceligenerans</taxon>
    </lineage>
</organism>
<evidence type="ECO:0000313" key="5">
    <source>
        <dbReference type="Proteomes" id="UP000625527"/>
    </source>
</evidence>
<dbReference type="NCBIfam" id="TIGR00192">
    <property type="entry name" value="urease_beta"/>
    <property type="match status" value="1"/>
</dbReference>
<dbReference type="Gene3D" id="2.10.150.10">
    <property type="entry name" value="Urease, beta subunit"/>
    <property type="match status" value="1"/>
</dbReference>